<dbReference type="PANTHER" id="PTHR30146">
    <property type="entry name" value="LACI-RELATED TRANSCRIPTIONAL REPRESSOR"/>
    <property type="match status" value="1"/>
</dbReference>
<dbReference type="CDD" id="cd01392">
    <property type="entry name" value="HTH_LacI"/>
    <property type="match status" value="1"/>
</dbReference>
<dbReference type="InterPro" id="IPR001761">
    <property type="entry name" value="Peripla_BP/Lac1_sug-bd_dom"/>
</dbReference>
<dbReference type="EMBL" id="BMPI01000076">
    <property type="protein sequence ID" value="GGM77681.1"/>
    <property type="molecule type" value="Genomic_DNA"/>
</dbReference>
<dbReference type="InterPro" id="IPR000843">
    <property type="entry name" value="HTH_LacI"/>
</dbReference>
<evidence type="ECO:0000256" key="4">
    <source>
        <dbReference type="ARBA" id="ARBA00023163"/>
    </source>
</evidence>
<name>A0A917UDE6_9ACTN</name>
<dbReference type="PANTHER" id="PTHR30146:SF148">
    <property type="entry name" value="HTH-TYPE TRANSCRIPTIONAL REPRESSOR PURR-RELATED"/>
    <property type="match status" value="1"/>
</dbReference>
<dbReference type="GO" id="GO:0003700">
    <property type="term" value="F:DNA-binding transcription factor activity"/>
    <property type="evidence" value="ECO:0007669"/>
    <property type="project" value="TreeGrafter"/>
</dbReference>
<dbReference type="Gene3D" id="1.10.260.40">
    <property type="entry name" value="lambda repressor-like DNA-binding domains"/>
    <property type="match status" value="1"/>
</dbReference>
<dbReference type="Pfam" id="PF00532">
    <property type="entry name" value="Peripla_BP_1"/>
    <property type="match status" value="1"/>
</dbReference>
<evidence type="ECO:0000256" key="2">
    <source>
        <dbReference type="ARBA" id="ARBA00023015"/>
    </source>
</evidence>
<organism evidence="6 8">
    <name type="scientific">Dactylosporangium sucinum</name>
    <dbReference type="NCBI Taxonomy" id="1424081"/>
    <lineage>
        <taxon>Bacteria</taxon>
        <taxon>Bacillati</taxon>
        <taxon>Actinomycetota</taxon>
        <taxon>Actinomycetes</taxon>
        <taxon>Micromonosporales</taxon>
        <taxon>Micromonosporaceae</taxon>
        <taxon>Dactylosporangium</taxon>
    </lineage>
</organism>
<dbReference type="PRINTS" id="PR00036">
    <property type="entry name" value="HTHLACI"/>
</dbReference>
<evidence type="ECO:0000313" key="8">
    <source>
        <dbReference type="Proteomes" id="UP000642070"/>
    </source>
</evidence>
<comment type="caution">
    <text evidence="6">The sequence shown here is derived from an EMBL/GenBank/DDBJ whole genome shotgun (WGS) entry which is preliminary data.</text>
</comment>
<accession>A0A917UDE6</accession>
<dbReference type="EMBL" id="BMPI01000075">
    <property type="protein sequence ID" value="GGM77515.1"/>
    <property type="molecule type" value="Genomic_DNA"/>
</dbReference>
<keyword evidence="3" id="KW-0238">DNA-binding</keyword>
<dbReference type="SMART" id="SM00354">
    <property type="entry name" value="HTH_LACI"/>
    <property type="match status" value="1"/>
</dbReference>
<evidence type="ECO:0000313" key="6">
    <source>
        <dbReference type="EMBL" id="GGM77515.1"/>
    </source>
</evidence>
<dbReference type="InterPro" id="IPR010982">
    <property type="entry name" value="Lambda_DNA-bd_dom_sf"/>
</dbReference>
<dbReference type="PROSITE" id="PS00356">
    <property type="entry name" value="HTH_LACI_1"/>
    <property type="match status" value="1"/>
</dbReference>
<keyword evidence="2" id="KW-0805">Transcription regulation</keyword>
<keyword evidence="4" id="KW-0804">Transcription</keyword>
<feature type="domain" description="HTH lacI-type" evidence="5">
    <location>
        <begin position="11"/>
        <end position="64"/>
    </location>
</feature>
<evidence type="ECO:0000313" key="7">
    <source>
        <dbReference type="EMBL" id="GGM77681.1"/>
    </source>
</evidence>
<dbReference type="PROSITE" id="PS50932">
    <property type="entry name" value="HTH_LACI_2"/>
    <property type="match status" value="1"/>
</dbReference>
<evidence type="ECO:0000256" key="3">
    <source>
        <dbReference type="ARBA" id="ARBA00023125"/>
    </source>
</evidence>
<reference evidence="6" key="1">
    <citation type="journal article" date="2014" name="Int. J. Syst. Evol. Microbiol.">
        <title>Complete genome sequence of Corynebacterium casei LMG S-19264T (=DSM 44701T), isolated from a smear-ripened cheese.</title>
        <authorList>
            <consortium name="US DOE Joint Genome Institute (JGI-PGF)"/>
            <person name="Walter F."/>
            <person name="Albersmeier A."/>
            <person name="Kalinowski J."/>
            <person name="Ruckert C."/>
        </authorList>
    </citation>
    <scope>NUCLEOTIDE SEQUENCE</scope>
    <source>
        <strain evidence="6">JCM 19831</strain>
    </source>
</reference>
<dbReference type="Proteomes" id="UP000642070">
    <property type="component" value="Unassembled WGS sequence"/>
</dbReference>
<dbReference type="Gene3D" id="3.40.50.2300">
    <property type="match status" value="2"/>
</dbReference>
<proteinExistence type="predicted"/>
<protein>
    <submittedName>
        <fullName evidence="6">LacI family transcriptional regulator</fullName>
    </submittedName>
</protein>
<keyword evidence="8" id="KW-1185">Reference proteome</keyword>
<dbReference type="InterPro" id="IPR028082">
    <property type="entry name" value="Peripla_BP_I"/>
</dbReference>
<dbReference type="SUPFAM" id="SSF47413">
    <property type="entry name" value="lambda repressor-like DNA-binding domains"/>
    <property type="match status" value="1"/>
</dbReference>
<keyword evidence="1" id="KW-0678">Repressor</keyword>
<dbReference type="SUPFAM" id="SSF53822">
    <property type="entry name" value="Periplasmic binding protein-like I"/>
    <property type="match status" value="1"/>
</dbReference>
<dbReference type="GO" id="GO:0000976">
    <property type="term" value="F:transcription cis-regulatory region binding"/>
    <property type="evidence" value="ECO:0007669"/>
    <property type="project" value="TreeGrafter"/>
</dbReference>
<evidence type="ECO:0000259" key="5">
    <source>
        <dbReference type="PROSITE" id="PS50932"/>
    </source>
</evidence>
<reference evidence="6" key="2">
    <citation type="submission" date="2020-09" db="EMBL/GenBank/DDBJ databases">
        <authorList>
            <person name="Sun Q."/>
            <person name="Ohkuma M."/>
        </authorList>
    </citation>
    <scope>NUCLEOTIDE SEQUENCE</scope>
    <source>
        <strain evidence="6">JCM 19831</strain>
    </source>
</reference>
<sequence>MRAGADGGVMATIYEVAALAGVSPATVSRVMNGVSVSPERSKRVREAAEALSFRPNRVARTLRRQHSEVIALVIPDIENPFFTSMARGVEDVAQAAGYSVLLCNTDDDHDKEARYLDIAVGANIAGVVIAAAGDRSDVKVLIDRGRPVVAVDRGPHGFDIDAVTVDNRAGGRAATTSLFDQGFRRIACVTGPRDVETATQRADGWADALAAHGGADHALLRHANFRIDGGEQAMTELLDLPEPPDAVFVANNLMSVGALRVLSQRGLLPPAVGVAMFGDLPFMPLAPLPITVVQLPARLIGTTAAGLLLERINGDDQPARTIVLRNRLVQH</sequence>
<dbReference type="AlphaFoldDB" id="A0A917UDE6"/>
<dbReference type="Pfam" id="PF00356">
    <property type="entry name" value="LacI"/>
    <property type="match status" value="1"/>
</dbReference>
<gene>
    <name evidence="6" type="primary">lacI</name>
    <name evidence="6" type="ORF">GCM10007977_093750</name>
    <name evidence="7" type="ORF">GCM10007977_093940</name>
</gene>
<evidence type="ECO:0000256" key="1">
    <source>
        <dbReference type="ARBA" id="ARBA00022491"/>
    </source>
</evidence>
<dbReference type="CDD" id="cd06267">
    <property type="entry name" value="PBP1_LacI_sugar_binding-like"/>
    <property type="match status" value="1"/>
</dbReference>